<name>A0A103Y845_CYNCS</name>
<dbReference type="InterPro" id="IPR043459">
    <property type="entry name" value="NFD6/NOXY2-like"/>
</dbReference>
<dbReference type="GO" id="GO:0005739">
    <property type="term" value="C:mitochondrion"/>
    <property type="evidence" value="ECO:0007669"/>
    <property type="project" value="TreeGrafter"/>
</dbReference>
<keyword evidence="2" id="KW-1185">Reference proteome</keyword>
<evidence type="ECO:0000313" key="1">
    <source>
        <dbReference type="EMBL" id="KVI04279.1"/>
    </source>
</evidence>
<proteinExistence type="predicted"/>
<organism evidence="1 2">
    <name type="scientific">Cynara cardunculus var. scolymus</name>
    <name type="common">Globe artichoke</name>
    <name type="synonym">Cynara scolymus</name>
    <dbReference type="NCBI Taxonomy" id="59895"/>
    <lineage>
        <taxon>Eukaryota</taxon>
        <taxon>Viridiplantae</taxon>
        <taxon>Streptophyta</taxon>
        <taxon>Embryophyta</taxon>
        <taxon>Tracheophyta</taxon>
        <taxon>Spermatophyta</taxon>
        <taxon>Magnoliopsida</taxon>
        <taxon>eudicotyledons</taxon>
        <taxon>Gunneridae</taxon>
        <taxon>Pentapetalae</taxon>
        <taxon>asterids</taxon>
        <taxon>campanulids</taxon>
        <taxon>Asterales</taxon>
        <taxon>Asteraceae</taxon>
        <taxon>Carduoideae</taxon>
        <taxon>Cardueae</taxon>
        <taxon>Carduinae</taxon>
        <taxon>Cynara</taxon>
    </lineage>
</organism>
<dbReference type="EMBL" id="LEKV01002255">
    <property type="protein sequence ID" value="KVI04279.1"/>
    <property type="molecule type" value="Genomic_DNA"/>
</dbReference>
<dbReference type="PANTHER" id="PTHR33156:SF48">
    <property type="entry name" value="PROTEIN NUCLEAR FUSION DEFECTIVE 6, MITOCHONDRIAL"/>
    <property type="match status" value="1"/>
</dbReference>
<reference evidence="1 2" key="1">
    <citation type="journal article" date="2016" name="Sci. Rep.">
        <title>The genome sequence of the outbreeding globe artichoke constructed de novo incorporating a phase-aware low-pass sequencing strategy of F1 progeny.</title>
        <authorList>
            <person name="Scaglione D."/>
            <person name="Reyes-Chin-Wo S."/>
            <person name="Acquadro A."/>
            <person name="Froenicke L."/>
            <person name="Portis E."/>
            <person name="Beitel C."/>
            <person name="Tirone M."/>
            <person name="Mauro R."/>
            <person name="Lo Monaco A."/>
            <person name="Mauromicale G."/>
            <person name="Faccioli P."/>
            <person name="Cattivelli L."/>
            <person name="Rieseberg L."/>
            <person name="Michelmore R."/>
            <person name="Lanteri S."/>
        </authorList>
    </citation>
    <scope>NUCLEOTIDE SEQUENCE [LARGE SCALE GENOMIC DNA]</scope>
    <source>
        <strain evidence="1">2C</strain>
    </source>
</reference>
<comment type="caution">
    <text evidence="1">The sequence shown here is derived from an EMBL/GenBank/DDBJ whole genome shotgun (WGS) entry which is preliminary data.</text>
</comment>
<dbReference type="Proteomes" id="UP000243975">
    <property type="component" value="Unassembled WGS sequence"/>
</dbReference>
<gene>
    <name evidence="1" type="ORF">Ccrd_017412</name>
</gene>
<dbReference type="AlphaFoldDB" id="A0A103Y845"/>
<evidence type="ECO:0000313" key="2">
    <source>
        <dbReference type="Proteomes" id="UP000243975"/>
    </source>
</evidence>
<protein>
    <submittedName>
        <fullName evidence="1">Uncharacterized protein</fullName>
    </submittedName>
</protein>
<accession>A0A103Y845</accession>
<dbReference type="Gramene" id="KVI04279">
    <property type="protein sequence ID" value="KVI04279"/>
    <property type="gene ID" value="Ccrd_017412"/>
</dbReference>
<dbReference type="PANTHER" id="PTHR33156">
    <property type="entry name" value="OS02G0230000 PROTEIN"/>
    <property type="match status" value="1"/>
</dbReference>
<sequence>MTGAAAARSFLRSTSVRNAAARISSEAKCKGAPSPSPFRFSTTKPLSHRIFRCPVEMSVCLETMQPFHTATASALMTSMLTLSRQGYGWLSEELGYPFHSFLVLYAPRKGLPYTKRRIGYANHLIQHFICIFAKTFSITQIHQLLALMILAEDQEAKLGFSCNNDL</sequence>
<dbReference type="STRING" id="59895.A0A103Y845"/>